<comment type="caution">
    <text evidence="2">The sequence shown here is derived from an EMBL/GenBank/DDBJ whole genome shotgun (WGS) entry which is preliminary data.</text>
</comment>
<evidence type="ECO:0000313" key="2">
    <source>
        <dbReference type="EMBL" id="RRT39482.1"/>
    </source>
</evidence>
<dbReference type="AlphaFoldDB" id="A0A426XJ50"/>
<feature type="compositionally biased region" description="Basic and acidic residues" evidence="1">
    <location>
        <begin position="37"/>
        <end position="47"/>
    </location>
</feature>
<evidence type="ECO:0000256" key="1">
    <source>
        <dbReference type="SAM" id="MobiDB-lite"/>
    </source>
</evidence>
<organism evidence="2 3">
    <name type="scientific">Ensete ventricosum</name>
    <name type="common">Abyssinian banana</name>
    <name type="synonym">Musa ensete</name>
    <dbReference type="NCBI Taxonomy" id="4639"/>
    <lineage>
        <taxon>Eukaryota</taxon>
        <taxon>Viridiplantae</taxon>
        <taxon>Streptophyta</taxon>
        <taxon>Embryophyta</taxon>
        <taxon>Tracheophyta</taxon>
        <taxon>Spermatophyta</taxon>
        <taxon>Magnoliopsida</taxon>
        <taxon>Liliopsida</taxon>
        <taxon>Zingiberales</taxon>
        <taxon>Musaceae</taxon>
        <taxon>Ensete</taxon>
    </lineage>
</organism>
<dbReference type="EMBL" id="AMZH03020139">
    <property type="protein sequence ID" value="RRT39482.1"/>
    <property type="molecule type" value="Genomic_DNA"/>
</dbReference>
<proteinExistence type="predicted"/>
<feature type="compositionally biased region" description="Low complexity" evidence="1">
    <location>
        <begin position="21"/>
        <end position="35"/>
    </location>
</feature>
<accession>A0A426XJ50</accession>
<feature type="region of interest" description="Disordered" evidence="1">
    <location>
        <begin position="1"/>
        <end position="53"/>
    </location>
</feature>
<dbReference type="Proteomes" id="UP000287651">
    <property type="component" value="Unassembled WGS sequence"/>
</dbReference>
<name>A0A426XJ50_ENSVE</name>
<reference evidence="2 3" key="1">
    <citation type="journal article" date="2014" name="Agronomy (Basel)">
        <title>A Draft Genome Sequence for Ensete ventricosum, the Drought-Tolerant Tree Against Hunger.</title>
        <authorList>
            <person name="Harrison J."/>
            <person name="Moore K.A."/>
            <person name="Paszkiewicz K."/>
            <person name="Jones T."/>
            <person name="Grant M."/>
            <person name="Ambacheew D."/>
            <person name="Muzemil S."/>
            <person name="Studholme D.J."/>
        </authorList>
    </citation>
    <scope>NUCLEOTIDE SEQUENCE [LARGE SCALE GENOMIC DNA]</scope>
</reference>
<sequence length="71" mass="7917">MRQEAVMYGRWVTTPSPRCNPPTTLATAASLSAPSGRRRESSKETEGVRSTVYGRRPLELRSYLEDSSTAR</sequence>
<evidence type="ECO:0000313" key="3">
    <source>
        <dbReference type="Proteomes" id="UP000287651"/>
    </source>
</evidence>
<protein>
    <submittedName>
        <fullName evidence="2">Uncharacterized protein</fullName>
    </submittedName>
</protein>
<gene>
    <name evidence="2" type="ORF">B296_00052461</name>
</gene>